<dbReference type="Proteomes" id="UP000623776">
    <property type="component" value="Unassembled WGS sequence"/>
</dbReference>
<evidence type="ECO:0000313" key="3">
    <source>
        <dbReference type="Proteomes" id="UP000623776"/>
    </source>
</evidence>
<dbReference type="EMBL" id="BMXN01000018">
    <property type="protein sequence ID" value="GGW34234.1"/>
    <property type="molecule type" value="Genomic_DNA"/>
</dbReference>
<dbReference type="PROSITE" id="PS51257">
    <property type="entry name" value="PROKAR_LIPOPROTEIN"/>
    <property type="match status" value="1"/>
</dbReference>
<dbReference type="RefSeq" id="WP_039182853.1">
    <property type="nucleotide sequence ID" value="NZ_BMXN01000018.1"/>
</dbReference>
<accession>A0A8H9I3X4</accession>
<protein>
    <recommendedName>
        <fullName evidence="4">Peptidase inhibitor I78 family protein</fullName>
    </recommendedName>
</protein>
<keyword evidence="1" id="KW-0732">Signal</keyword>
<reference evidence="3" key="1">
    <citation type="journal article" date="2019" name="Int. J. Syst. Evol. Microbiol.">
        <title>The Global Catalogue of Microorganisms (GCM) 10K type strain sequencing project: providing services to taxonomists for standard genome sequencing and annotation.</title>
        <authorList>
            <consortium name="The Broad Institute Genomics Platform"/>
            <consortium name="The Broad Institute Genome Sequencing Center for Infectious Disease"/>
            <person name="Wu L."/>
            <person name="Ma J."/>
        </authorList>
    </citation>
    <scope>NUCLEOTIDE SEQUENCE [LARGE SCALE GENOMIC DNA]</scope>
    <source>
        <strain evidence="3">KCTC 22154</strain>
    </source>
</reference>
<dbReference type="InterPro" id="IPR021719">
    <property type="entry name" value="Prot_inh_I78"/>
</dbReference>
<keyword evidence="3" id="KW-1185">Reference proteome</keyword>
<comment type="caution">
    <text evidence="2">The sequence shown here is derived from an EMBL/GenBank/DDBJ whole genome shotgun (WGS) entry which is preliminary data.</text>
</comment>
<evidence type="ECO:0000313" key="2">
    <source>
        <dbReference type="EMBL" id="GGW34234.1"/>
    </source>
</evidence>
<dbReference type="Gene3D" id="3.30.10.10">
    <property type="entry name" value="Trypsin Inhibitor V, subunit A"/>
    <property type="match status" value="1"/>
</dbReference>
<dbReference type="Pfam" id="PF11720">
    <property type="entry name" value="Inhibitor_I78"/>
    <property type="match status" value="1"/>
</dbReference>
<dbReference type="AlphaFoldDB" id="A0A8H9I3X4"/>
<feature type="chain" id="PRO_5034820104" description="Peptidase inhibitor I78 family protein" evidence="1">
    <location>
        <begin position="31"/>
        <end position="116"/>
    </location>
</feature>
<name>A0A8H9I3X4_9GAMM</name>
<gene>
    <name evidence="2" type="ORF">GCM10007157_27340</name>
</gene>
<dbReference type="PANTHER" id="PTHR39600:SF1">
    <property type="entry name" value="PEPTIDASE INHIBITOR I78 FAMILY PROTEIN"/>
    <property type="match status" value="1"/>
</dbReference>
<evidence type="ECO:0000256" key="1">
    <source>
        <dbReference type="SAM" id="SignalP"/>
    </source>
</evidence>
<organism evidence="2 3">
    <name type="scientific">Vreelandella hamiltonii</name>
    <dbReference type="NCBI Taxonomy" id="502829"/>
    <lineage>
        <taxon>Bacteria</taxon>
        <taxon>Pseudomonadati</taxon>
        <taxon>Pseudomonadota</taxon>
        <taxon>Gammaproteobacteria</taxon>
        <taxon>Oceanospirillales</taxon>
        <taxon>Halomonadaceae</taxon>
        <taxon>Vreelandella</taxon>
    </lineage>
</organism>
<dbReference type="PANTHER" id="PTHR39600">
    <property type="entry name" value="PEPTIDASE INHIBITOR I78 FAMILY PROTEIN"/>
    <property type="match status" value="1"/>
</dbReference>
<sequence>MPLPRFTFRHTRALTALLAALLLAACTSQAPSEPAPEPPVVGSAPVDAEAVCDADAVAHAIGSPFDEALVEALRDESGSRHVRVLRPDSAATMDYREDRLNIVLGSDELIEAVRCG</sequence>
<evidence type="ECO:0008006" key="4">
    <source>
        <dbReference type="Google" id="ProtNLM"/>
    </source>
</evidence>
<feature type="signal peptide" evidence="1">
    <location>
        <begin position="1"/>
        <end position="30"/>
    </location>
</feature>
<proteinExistence type="predicted"/>